<organism evidence="1 2">
    <name type="scientific">Zizania palustris</name>
    <name type="common">Northern wild rice</name>
    <dbReference type="NCBI Taxonomy" id="103762"/>
    <lineage>
        <taxon>Eukaryota</taxon>
        <taxon>Viridiplantae</taxon>
        <taxon>Streptophyta</taxon>
        <taxon>Embryophyta</taxon>
        <taxon>Tracheophyta</taxon>
        <taxon>Spermatophyta</taxon>
        <taxon>Magnoliopsida</taxon>
        <taxon>Liliopsida</taxon>
        <taxon>Poales</taxon>
        <taxon>Poaceae</taxon>
        <taxon>BOP clade</taxon>
        <taxon>Oryzoideae</taxon>
        <taxon>Oryzeae</taxon>
        <taxon>Zizaniinae</taxon>
        <taxon>Zizania</taxon>
    </lineage>
</organism>
<dbReference type="Proteomes" id="UP000729402">
    <property type="component" value="Unassembled WGS sequence"/>
</dbReference>
<accession>A0A8J5WEG7</accession>
<dbReference type="AlphaFoldDB" id="A0A8J5WEG7"/>
<reference evidence="1" key="1">
    <citation type="journal article" date="2021" name="bioRxiv">
        <title>Whole Genome Assembly and Annotation of Northern Wild Rice, Zizania palustris L., Supports a Whole Genome Duplication in the Zizania Genus.</title>
        <authorList>
            <person name="Haas M."/>
            <person name="Kono T."/>
            <person name="Macchietto M."/>
            <person name="Millas R."/>
            <person name="McGilp L."/>
            <person name="Shao M."/>
            <person name="Duquette J."/>
            <person name="Hirsch C.N."/>
            <person name="Kimball J."/>
        </authorList>
    </citation>
    <scope>NUCLEOTIDE SEQUENCE</scope>
    <source>
        <tissue evidence="1">Fresh leaf tissue</tissue>
    </source>
</reference>
<sequence length="77" mass="8751">MVLWYLRISDDLMGRVMVAEMGCYHRTDITVTAKITFLQAYALVRGASISIDRQESSIVEDNGNFSHQALKATQRQE</sequence>
<evidence type="ECO:0000313" key="1">
    <source>
        <dbReference type="EMBL" id="KAG8088400.1"/>
    </source>
</evidence>
<gene>
    <name evidence="1" type="ORF">GUJ93_ZPchr0010g8748</name>
</gene>
<dbReference type="EMBL" id="JAAALK010000082">
    <property type="protein sequence ID" value="KAG8088400.1"/>
    <property type="molecule type" value="Genomic_DNA"/>
</dbReference>
<protein>
    <submittedName>
        <fullName evidence="1">Uncharacterized protein</fullName>
    </submittedName>
</protein>
<name>A0A8J5WEG7_ZIZPA</name>
<proteinExistence type="predicted"/>
<comment type="caution">
    <text evidence="1">The sequence shown here is derived from an EMBL/GenBank/DDBJ whole genome shotgun (WGS) entry which is preliminary data.</text>
</comment>
<keyword evidence="2" id="KW-1185">Reference proteome</keyword>
<evidence type="ECO:0000313" key="2">
    <source>
        <dbReference type="Proteomes" id="UP000729402"/>
    </source>
</evidence>
<reference evidence="1" key="2">
    <citation type="submission" date="2021-02" db="EMBL/GenBank/DDBJ databases">
        <authorList>
            <person name="Kimball J.A."/>
            <person name="Haas M.W."/>
            <person name="Macchietto M."/>
            <person name="Kono T."/>
            <person name="Duquette J."/>
            <person name="Shao M."/>
        </authorList>
    </citation>
    <scope>NUCLEOTIDE SEQUENCE</scope>
    <source>
        <tissue evidence="1">Fresh leaf tissue</tissue>
    </source>
</reference>